<keyword evidence="1" id="KW-0812">Transmembrane</keyword>
<reference evidence="2 3" key="1">
    <citation type="journal article" date="2014" name="Nat. Commun.">
        <title>Klebsormidium flaccidum genome reveals primary factors for plant terrestrial adaptation.</title>
        <authorList>
            <person name="Hori K."/>
            <person name="Maruyama F."/>
            <person name="Fujisawa T."/>
            <person name="Togashi T."/>
            <person name="Yamamoto N."/>
            <person name="Seo M."/>
            <person name="Sato S."/>
            <person name="Yamada T."/>
            <person name="Mori H."/>
            <person name="Tajima N."/>
            <person name="Moriyama T."/>
            <person name="Ikeuchi M."/>
            <person name="Watanabe M."/>
            <person name="Wada H."/>
            <person name="Kobayashi K."/>
            <person name="Saito M."/>
            <person name="Masuda T."/>
            <person name="Sasaki-Sekimoto Y."/>
            <person name="Mashiguchi K."/>
            <person name="Awai K."/>
            <person name="Shimojima M."/>
            <person name="Masuda S."/>
            <person name="Iwai M."/>
            <person name="Nobusawa T."/>
            <person name="Narise T."/>
            <person name="Kondo S."/>
            <person name="Saito H."/>
            <person name="Sato R."/>
            <person name="Murakawa M."/>
            <person name="Ihara Y."/>
            <person name="Oshima-Yamada Y."/>
            <person name="Ohtaka K."/>
            <person name="Satoh M."/>
            <person name="Sonobe K."/>
            <person name="Ishii M."/>
            <person name="Ohtani R."/>
            <person name="Kanamori-Sato M."/>
            <person name="Honoki R."/>
            <person name="Miyazaki D."/>
            <person name="Mochizuki H."/>
            <person name="Umetsu J."/>
            <person name="Higashi K."/>
            <person name="Shibata D."/>
            <person name="Kamiya Y."/>
            <person name="Sato N."/>
            <person name="Nakamura Y."/>
            <person name="Tabata S."/>
            <person name="Ida S."/>
            <person name="Kurokawa K."/>
            <person name="Ohta H."/>
        </authorList>
    </citation>
    <scope>NUCLEOTIDE SEQUENCE [LARGE SCALE GENOMIC DNA]</scope>
    <source>
        <strain evidence="2 3">NIES-2285</strain>
    </source>
</reference>
<evidence type="ECO:0000313" key="2">
    <source>
        <dbReference type="EMBL" id="GAQ78672.1"/>
    </source>
</evidence>
<gene>
    <name evidence="2" type="ORF">KFL_000170180</name>
</gene>
<dbReference type="AlphaFoldDB" id="A0A1Y1HLX8"/>
<protein>
    <submittedName>
        <fullName evidence="2">Uncharacterized protein</fullName>
    </submittedName>
</protein>
<keyword evidence="3" id="KW-1185">Reference proteome</keyword>
<dbReference type="EMBL" id="DF236966">
    <property type="protein sequence ID" value="GAQ78672.1"/>
    <property type="molecule type" value="Genomic_DNA"/>
</dbReference>
<dbReference type="Proteomes" id="UP000054558">
    <property type="component" value="Unassembled WGS sequence"/>
</dbReference>
<evidence type="ECO:0000256" key="1">
    <source>
        <dbReference type="SAM" id="Phobius"/>
    </source>
</evidence>
<evidence type="ECO:0000313" key="3">
    <source>
        <dbReference type="Proteomes" id="UP000054558"/>
    </source>
</evidence>
<keyword evidence="1" id="KW-0472">Membrane</keyword>
<feature type="transmembrane region" description="Helical" evidence="1">
    <location>
        <begin position="58"/>
        <end position="78"/>
    </location>
</feature>
<proteinExistence type="predicted"/>
<accession>A0A1Y1HLX8</accession>
<sequence>MREKERQLRISVSWFGKDLEASFFQNAQEDTNQVQLAGSNMSWVNNPMVMSALSMTPLYLLYVAFMVGCMNHGSFGGVPS</sequence>
<keyword evidence="1" id="KW-1133">Transmembrane helix</keyword>
<name>A0A1Y1HLX8_KLENI</name>
<organism evidence="2 3">
    <name type="scientific">Klebsormidium nitens</name>
    <name type="common">Green alga</name>
    <name type="synonym">Ulothrix nitens</name>
    <dbReference type="NCBI Taxonomy" id="105231"/>
    <lineage>
        <taxon>Eukaryota</taxon>
        <taxon>Viridiplantae</taxon>
        <taxon>Streptophyta</taxon>
        <taxon>Klebsormidiophyceae</taxon>
        <taxon>Klebsormidiales</taxon>
        <taxon>Klebsormidiaceae</taxon>
        <taxon>Klebsormidium</taxon>
    </lineage>
</organism>